<evidence type="ECO:0000313" key="2">
    <source>
        <dbReference type="EMBL" id="KAK6765164.1"/>
    </source>
</evidence>
<accession>A0ABR1ER94</accession>
<evidence type="ECO:0000313" key="3">
    <source>
        <dbReference type="Proteomes" id="UP001303046"/>
    </source>
</evidence>
<feature type="transmembrane region" description="Helical" evidence="1">
    <location>
        <begin position="176"/>
        <end position="196"/>
    </location>
</feature>
<proteinExistence type="predicted"/>
<keyword evidence="3" id="KW-1185">Reference proteome</keyword>
<dbReference type="Proteomes" id="UP001303046">
    <property type="component" value="Unassembled WGS sequence"/>
</dbReference>
<evidence type="ECO:0000256" key="1">
    <source>
        <dbReference type="SAM" id="Phobius"/>
    </source>
</evidence>
<protein>
    <submittedName>
        <fullName evidence="2">Uncharacterized protein</fullName>
    </submittedName>
</protein>
<sequence>MTTRGNMRLSASDKSEEFVVMSQALDREITNLHLQDETIYRRVTEKEFFVQCKCLNHVWMSGKSAGLDKRFVSRLKLDKPSCPVFYSLIKTSKLNPDEMNSTSAATFKIRPEISCVGGPTDRISWFLNKIKILMCFVSHAKGETTGPLWHAIAIVRQMEKLLTNARPEEQQESRSAAGILLYFAFLTATILINFVYWDEGDATYMFFRRKVVLKGVPEVLFFNRVVGLSLSVLLENGLRNNSVLRKEDKTDIYEEGVLQYT</sequence>
<keyword evidence="1" id="KW-0812">Transmembrane</keyword>
<name>A0ABR1ER94_NECAM</name>
<dbReference type="EMBL" id="JAVFWL010000006">
    <property type="protein sequence ID" value="KAK6765164.1"/>
    <property type="molecule type" value="Genomic_DNA"/>
</dbReference>
<comment type="caution">
    <text evidence="2">The sequence shown here is derived from an EMBL/GenBank/DDBJ whole genome shotgun (WGS) entry which is preliminary data.</text>
</comment>
<gene>
    <name evidence="2" type="primary">Necator_chrX.g25366</name>
    <name evidence="2" type="ORF">RB195_025200</name>
</gene>
<reference evidence="2 3" key="1">
    <citation type="submission" date="2023-08" db="EMBL/GenBank/DDBJ databases">
        <title>A Necator americanus chromosomal reference genome.</title>
        <authorList>
            <person name="Ilik V."/>
            <person name="Petrzelkova K.J."/>
            <person name="Pardy F."/>
            <person name="Fuh T."/>
            <person name="Niatou-Singa F.S."/>
            <person name="Gouil Q."/>
            <person name="Baker L."/>
            <person name="Ritchie M.E."/>
            <person name="Jex A.R."/>
            <person name="Gazzola D."/>
            <person name="Li H."/>
            <person name="Toshio Fujiwara R."/>
            <person name="Zhan B."/>
            <person name="Aroian R.V."/>
            <person name="Pafco B."/>
            <person name="Schwarz E.M."/>
        </authorList>
    </citation>
    <scope>NUCLEOTIDE SEQUENCE [LARGE SCALE GENOMIC DNA]</scope>
    <source>
        <strain evidence="2 3">Aroian</strain>
        <tissue evidence="2">Whole animal</tissue>
    </source>
</reference>
<keyword evidence="1" id="KW-1133">Transmembrane helix</keyword>
<keyword evidence="1" id="KW-0472">Membrane</keyword>
<organism evidence="2 3">
    <name type="scientific">Necator americanus</name>
    <name type="common">Human hookworm</name>
    <dbReference type="NCBI Taxonomy" id="51031"/>
    <lineage>
        <taxon>Eukaryota</taxon>
        <taxon>Metazoa</taxon>
        <taxon>Ecdysozoa</taxon>
        <taxon>Nematoda</taxon>
        <taxon>Chromadorea</taxon>
        <taxon>Rhabditida</taxon>
        <taxon>Rhabditina</taxon>
        <taxon>Rhabditomorpha</taxon>
        <taxon>Strongyloidea</taxon>
        <taxon>Ancylostomatidae</taxon>
        <taxon>Bunostominae</taxon>
        <taxon>Necator</taxon>
    </lineage>
</organism>